<dbReference type="GO" id="GO:0032259">
    <property type="term" value="P:methylation"/>
    <property type="evidence" value="ECO:0007669"/>
    <property type="project" value="UniProtKB-KW"/>
</dbReference>
<evidence type="ECO:0000313" key="4">
    <source>
        <dbReference type="EMBL" id="OWK32035.1"/>
    </source>
</evidence>
<dbReference type="RefSeq" id="WP_088333097.1">
    <property type="nucleotide sequence ID" value="NZ_NBBJ01000001.1"/>
</dbReference>
<evidence type="ECO:0000313" key="5">
    <source>
        <dbReference type="Proteomes" id="UP000197783"/>
    </source>
</evidence>
<dbReference type="GO" id="GO:0008168">
    <property type="term" value="F:methyltransferase activity"/>
    <property type="evidence" value="ECO:0007669"/>
    <property type="project" value="UniProtKB-KW"/>
</dbReference>
<proteinExistence type="predicted"/>
<keyword evidence="5" id="KW-1185">Reference proteome</keyword>
<organism evidence="4 5">
    <name type="scientific">Sphingomonas mucosissima</name>
    <dbReference type="NCBI Taxonomy" id="370959"/>
    <lineage>
        <taxon>Bacteria</taxon>
        <taxon>Pseudomonadati</taxon>
        <taxon>Pseudomonadota</taxon>
        <taxon>Alphaproteobacteria</taxon>
        <taxon>Sphingomonadales</taxon>
        <taxon>Sphingomonadaceae</taxon>
        <taxon>Sphingomonas</taxon>
    </lineage>
</organism>
<reference evidence="4 5" key="1">
    <citation type="submission" date="2017-03" db="EMBL/GenBank/DDBJ databases">
        <title>Genome sequence of Sphingomonas mucosissima DSM 17494.</title>
        <authorList>
            <person name="Poehlein A."/>
            <person name="Wuebbeler J.H."/>
            <person name="Steinbuechel A."/>
            <person name="Daniel R."/>
        </authorList>
    </citation>
    <scope>NUCLEOTIDE SEQUENCE [LARGE SCALE GENOMIC DNA]</scope>
    <source>
        <strain evidence="4 5">DSM 17494</strain>
    </source>
</reference>
<keyword evidence="1 4" id="KW-0489">Methyltransferase</keyword>
<comment type="caution">
    <text evidence="4">The sequence shown here is derived from an EMBL/GenBank/DDBJ whole genome shotgun (WGS) entry which is preliminary data.</text>
</comment>
<dbReference type="InterPro" id="IPR029063">
    <property type="entry name" value="SAM-dependent_MTases_sf"/>
</dbReference>
<dbReference type="AlphaFoldDB" id="A0A245ZQK9"/>
<name>A0A245ZQK9_9SPHN</name>
<evidence type="ECO:0000259" key="3">
    <source>
        <dbReference type="Pfam" id="PF13649"/>
    </source>
</evidence>
<dbReference type="PANTHER" id="PTHR43861:SF1">
    <property type="entry name" value="TRANS-ACONITATE 2-METHYLTRANSFERASE"/>
    <property type="match status" value="1"/>
</dbReference>
<dbReference type="Proteomes" id="UP000197783">
    <property type="component" value="Unassembled WGS sequence"/>
</dbReference>
<dbReference type="InterPro" id="IPR041698">
    <property type="entry name" value="Methyltransf_25"/>
</dbReference>
<sequence length="281" mass="29394">MTTAPDWQTRVGDVWAAEWRRTDRSFAALSRQLDAAIHALAPNAGRAVDLGCGAGATSLALAAARPELEILGVDLSAALVAVAQERAAERGLDNLRFVAGMVPQALEPHSPLDLAVSRHGVMFFDDPLAAFRGIAAALRPGAPLIFSCFRAAADNPWASETIASLGGRLDSPAGYAPGPFAFADRDMVHELLVDAGLARISIAPADYLYRAGEGADPAADAADFFRCIGPVSRTIAAASEADRPALLERLRVVLSQHVVGDAVEFPAAAWIVTAYAQGSGK</sequence>
<dbReference type="SUPFAM" id="SSF53335">
    <property type="entry name" value="S-adenosyl-L-methionine-dependent methyltransferases"/>
    <property type="match status" value="1"/>
</dbReference>
<evidence type="ECO:0000256" key="2">
    <source>
        <dbReference type="ARBA" id="ARBA00022679"/>
    </source>
</evidence>
<evidence type="ECO:0000256" key="1">
    <source>
        <dbReference type="ARBA" id="ARBA00022603"/>
    </source>
</evidence>
<dbReference type="Gene3D" id="3.40.50.150">
    <property type="entry name" value="Vaccinia Virus protein VP39"/>
    <property type="match status" value="1"/>
</dbReference>
<dbReference type="PANTHER" id="PTHR43861">
    <property type="entry name" value="TRANS-ACONITATE 2-METHYLTRANSFERASE-RELATED"/>
    <property type="match status" value="1"/>
</dbReference>
<dbReference type="EC" id="2.1.1.-" evidence="4"/>
<feature type="domain" description="Methyltransferase" evidence="3">
    <location>
        <begin position="48"/>
        <end position="141"/>
    </location>
</feature>
<dbReference type="Pfam" id="PF13649">
    <property type="entry name" value="Methyltransf_25"/>
    <property type="match status" value="1"/>
</dbReference>
<protein>
    <submittedName>
        <fullName evidence="4">Putative methyltransferase YcgJ</fullName>
        <ecNumber evidence="4">2.1.1.-</ecNumber>
    </submittedName>
</protein>
<gene>
    <name evidence="4" type="primary">ycgJ_1</name>
    <name evidence="4" type="ORF">SPMU_03560</name>
</gene>
<accession>A0A245ZQK9</accession>
<dbReference type="CDD" id="cd02440">
    <property type="entry name" value="AdoMet_MTases"/>
    <property type="match status" value="1"/>
</dbReference>
<keyword evidence="2 4" id="KW-0808">Transferase</keyword>
<dbReference type="OrthoDB" id="9777638at2"/>
<dbReference type="EMBL" id="NBBJ01000001">
    <property type="protein sequence ID" value="OWK32035.1"/>
    <property type="molecule type" value="Genomic_DNA"/>
</dbReference>